<evidence type="ECO:0000313" key="1">
    <source>
        <dbReference type="EMBL" id="QHT10110.1"/>
    </source>
</evidence>
<dbReference type="AlphaFoldDB" id="A0A6C0D1K2"/>
<sequence length="44" mass="5238">MKKNINKNLKTGKEKRIIFESRGHNKYYIYTINIVSIIDIDIVL</sequence>
<reference evidence="1" key="1">
    <citation type="journal article" date="2020" name="Nature">
        <title>Giant virus diversity and host interactions through global metagenomics.</title>
        <authorList>
            <person name="Schulz F."/>
            <person name="Roux S."/>
            <person name="Paez-Espino D."/>
            <person name="Jungbluth S."/>
            <person name="Walsh D.A."/>
            <person name="Denef V.J."/>
            <person name="McMahon K.D."/>
            <person name="Konstantinidis K.T."/>
            <person name="Eloe-Fadrosh E.A."/>
            <person name="Kyrpides N.C."/>
            <person name="Woyke T."/>
        </authorList>
    </citation>
    <scope>NUCLEOTIDE SEQUENCE</scope>
    <source>
        <strain evidence="1">GVMAG-M-3300023174-104</strain>
    </source>
</reference>
<dbReference type="EMBL" id="MN739518">
    <property type="protein sequence ID" value="QHT10110.1"/>
    <property type="molecule type" value="Genomic_DNA"/>
</dbReference>
<accession>A0A6C0D1K2</accession>
<proteinExistence type="predicted"/>
<organism evidence="1">
    <name type="scientific">viral metagenome</name>
    <dbReference type="NCBI Taxonomy" id="1070528"/>
    <lineage>
        <taxon>unclassified sequences</taxon>
        <taxon>metagenomes</taxon>
        <taxon>organismal metagenomes</taxon>
    </lineage>
</organism>
<name>A0A6C0D1K2_9ZZZZ</name>
<protein>
    <submittedName>
        <fullName evidence="1">Uncharacterized protein</fullName>
    </submittedName>
</protein>